<evidence type="ECO:0000256" key="1">
    <source>
        <dbReference type="ARBA" id="ARBA00022679"/>
    </source>
</evidence>
<dbReference type="SUPFAM" id="SSF52540">
    <property type="entry name" value="P-loop containing nucleoside triphosphate hydrolases"/>
    <property type="match status" value="1"/>
</dbReference>
<dbReference type="InterPro" id="IPR027417">
    <property type="entry name" value="P-loop_NTPase"/>
</dbReference>
<dbReference type="OrthoDB" id="981508at2"/>
<dbReference type="GO" id="GO:0008146">
    <property type="term" value="F:sulfotransferase activity"/>
    <property type="evidence" value="ECO:0007669"/>
    <property type="project" value="InterPro"/>
</dbReference>
<keyword evidence="3" id="KW-1185">Reference proteome</keyword>
<dbReference type="RefSeq" id="WP_073192558.1">
    <property type="nucleotide sequence ID" value="NZ_FQTW01000003.1"/>
</dbReference>
<evidence type="ECO:0000313" key="2">
    <source>
        <dbReference type="EMBL" id="SHE60234.1"/>
    </source>
</evidence>
<evidence type="ECO:0000313" key="3">
    <source>
        <dbReference type="Proteomes" id="UP000184462"/>
    </source>
</evidence>
<reference evidence="2 3" key="1">
    <citation type="submission" date="2016-11" db="EMBL/GenBank/DDBJ databases">
        <authorList>
            <person name="Jaros S."/>
            <person name="Januszkiewicz K."/>
            <person name="Wedrychowicz H."/>
        </authorList>
    </citation>
    <scope>NUCLEOTIDE SEQUENCE [LARGE SCALE GENOMIC DNA]</scope>
    <source>
        <strain evidence="2 3">DSM 25661</strain>
    </source>
</reference>
<gene>
    <name evidence="2" type="ORF">SAMN05444278_103106</name>
</gene>
<keyword evidence="1 2" id="KW-0808">Transferase</keyword>
<dbReference type="AlphaFoldDB" id="A0A1M4UU62"/>
<name>A0A1M4UU62_9FLAO</name>
<sequence length="306" mass="36331">MKVPNFILAGSPKCGSTSLYYYLAEHPDIFMPQQKEIHYLTFDILNSLDQGPKDKVVNSFHISNFKDYKNQFTKARNNQVIGEVSPSYINYPSQTIPKVKHHLGNPKLIFLIRDPIQRAFSNYLHLVREERENLSFYEALQAEQKRMENKYSDFWYYSFNSFYYEKIKAYDEAFDDILIITTEELKNNTLQTLSKIFKFIGVKDFEPSNLDKNYNAGGVYESNFITQFFFRQSALRSFIKRIIPITKAMKHFKQSLINKYRKEPPAITQETEKYLVNKFKEDVSKLQKEYDLDLEYWNKSLTNDDE</sequence>
<dbReference type="Proteomes" id="UP000184462">
    <property type="component" value="Unassembled WGS sequence"/>
</dbReference>
<dbReference type="InterPro" id="IPR037359">
    <property type="entry name" value="NST/OST"/>
</dbReference>
<proteinExistence type="predicted"/>
<dbReference type="Pfam" id="PF13469">
    <property type="entry name" value="Sulfotransfer_3"/>
    <property type="match status" value="1"/>
</dbReference>
<dbReference type="PANTHER" id="PTHR10605:SF56">
    <property type="entry name" value="BIFUNCTIONAL HEPARAN SULFATE N-DEACETYLASE_N-SULFOTRANSFERASE"/>
    <property type="match status" value="1"/>
</dbReference>
<protein>
    <submittedName>
        <fullName evidence="2">Sulfotransferase family protein</fullName>
    </submittedName>
</protein>
<dbReference type="EMBL" id="FQTW01000003">
    <property type="protein sequence ID" value="SHE60234.1"/>
    <property type="molecule type" value="Genomic_DNA"/>
</dbReference>
<dbReference type="Gene3D" id="3.40.50.300">
    <property type="entry name" value="P-loop containing nucleotide triphosphate hydrolases"/>
    <property type="match status" value="1"/>
</dbReference>
<accession>A0A1M4UU62</accession>
<organism evidence="2 3">
    <name type="scientific">Psychroflexus salarius</name>
    <dbReference type="NCBI Taxonomy" id="1155689"/>
    <lineage>
        <taxon>Bacteria</taxon>
        <taxon>Pseudomonadati</taxon>
        <taxon>Bacteroidota</taxon>
        <taxon>Flavobacteriia</taxon>
        <taxon>Flavobacteriales</taxon>
        <taxon>Flavobacteriaceae</taxon>
        <taxon>Psychroflexus</taxon>
    </lineage>
</organism>
<dbReference type="PANTHER" id="PTHR10605">
    <property type="entry name" value="HEPARAN SULFATE SULFOTRANSFERASE"/>
    <property type="match status" value="1"/>
</dbReference>
<dbReference type="STRING" id="1155689.SAMN05444278_103106"/>